<dbReference type="Gramene" id="Pp3c8_2130V3.1">
    <property type="protein sequence ID" value="Pp3c8_2130V3.1"/>
    <property type="gene ID" value="Pp3c8_2130"/>
</dbReference>
<feature type="region of interest" description="Disordered" evidence="2">
    <location>
        <begin position="1288"/>
        <end position="1317"/>
    </location>
</feature>
<feature type="compositionally biased region" description="Basic and acidic residues" evidence="2">
    <location>
        <begin position="1424"/>
        <end position="1448"/>
    </location>
</feature>
<sequence>MGGKNSKREALYGSTPPRRSPSAKVSRSRSLPTKVFTRRLSYDYGGSFRGRPLLEDVEDIDHIEEYKRLVELEKLHKKDDAGSCGATKQDTIHSCISSLRGSREEIIYEEEEDTESGASGSEQHSKVESYKASPAFPSGLGRSRLSSQSAPCLAEYLDEVEGFVAASITPEGELLDAGVVADVSFLGENFEKYTFEVTEDTNATSQEVLPGSATDCGAELVEEISATECVGTSLNVGSVSDLTSKLPCNKDEPHVREGHASLDGNYVATEEDDRVKLAGTDGFYSTNSFNGAASGIVLREPYGYVFQAVKYPEKHKTWKRLKRSALKKKRDSCGRGYPVCEVKEGMTGNGKMNLLVNNPGKRQQDARKSNFTDSGDMTWSSSTGKRIKDGLEGEEISPSDAQPDAFAWGLMGQSDPFLGFDAAGFFGKVPAGDQISGDYIGRSPGKISKGTALARKVRGLRASPKPVSSLESCLRAQMADALDIKRIKSVIRPLNFSSSAEEGKSDNASVTDCNAALLSSNANTADESSSKSRQSTVSSGLPSLPNLSKFLKEYAVKLATSSKRESRSDIDNYSVRVSANDLASTSLSDGVNKTTLLPVLLKKRKVSDSRRIHSNGFEGELDRSSTEGSPVSFETLLFSFGLGLGVLLGAGPQKLEVEKLSQLLEETQMNLEALKSEFSRRKSPVHTNKNEALRESEYESIQQDHMAELEAELEAELDQLTGGESATMDSQYSVLDELDMDGVASVLYGDLAPAGLPAGLEEDSDGDPSGPAQPACLNNYAVSPRELTRLLRKLQTARQDELITELEEDLEESQSKLRLMEKELEMWKDKVRRLTEASFAPGSGDECATPSTPNLSIVPVGLISTPNEEITEVSSGRKSGKDCIHSPLQENGTSVGGNATEKDLAGPRSHIEPVLQGELKTRLNRESAKQELKNLGEVSLHGNGLAACGEDVSNEFLRSMIEFEEEGPSQAEVAARDCRPILDNAQIITQLIDSVHGLNSYGGRAESVDMGSATPSVGHFSSSVSISDTWDHPIETSTKDSLFPRAKLLVPYPSRRTSYNSDLGNYAFIASLHKGESTSPADPCSSDVRYAEAMESSKSVSDMSEIETADYRPSETHPVRYINSAVRPVSESEVPPDENPSTWVGVSRAGLTTPVDKVKQLFKTPQSAPVQWPGELSPTVLEKIARWEGLMEGETPGPALGADWECQSRASEPEHQCAENSEYDDVNIFSEDNLILEAEEMFGRMLIKRIVEKSKHGSDSLVKKAQTALATLERDDGVEADIYYEEDTYMNERTDSEAGTSEKASELKDPWSGDQEKQQTNFLDDAVREEYEFFRRLEIINKDRKAKKVVKEKTANEMTNAGGVDFSMIPELDLGLNSQLSPGSQPSGVAEIPSKVEEESTREKLVKQVAEPNIGGRDIWLSRGDSRQYTHDRGSSDRRDEVRSRRRL</sequence>
<feature type="region of interest" description="Disordered" evidence="2">
    <location>
        <begin position="1420"/>
        <end position="1448"/>
    </location>
</feature>
<feature type="compositionally biased region" description="Basic and acidic residues" evidence="2">
    <location>
        <begin position="1303"/>
        <end position="1317"/>
    </location>
</feature>
<feature type="compositionally biased region" description="Basic and acidic residues" evidence="2">
    <location>
        <begin position="1"/>
        <end position="10"/>
    </location>
</feature>
<dbReference type="InterPro" id="IPR040348">
    <property type="entry name" value="POLAR-like"/>
</dbReference>
<evidence type="ECO:0000256" key="1">
    <source>
        <dbReference type="SAM" id="Coils"/>
    </source>
</evidence>
<feature type="region of interest" description="Disordered" evidence="2">
    <location>
        <begin position="357"/>
        <end position="385"/>
    </location>
</feature>
<evidence type="ECO:0000313" key="5">
    <source>
        <dbReference type="Proteomes" id="UP000006727"/>
    </source>
</evidence>
<evidence type="ECO:0000313" key="4">
    <source>
        <dbReference type="EnsemblPlants" id="Pp3c8_2130V3.1"/>
    </source>
</evidence>
<dbReference type="PANTHER" id="PTHR33476:SF22">
    <property type="entry name" value="PROTEIN POLAR LOCALIZATION DURING ASYMMETRIC DIVISION AND REDISTRIBUTION"/>
    <property type="match status" value="1"/>
</dbReference>
<feature type="region of interest" description="Disordered" evidence="2">
    <location>
        <begin position="109"/>
        <end position="132"/>
    </location>
</feature>
<feature type="compositionally biased region" description="Basic and acidic residues" evidence="2">
    <location>
        <begin position="1394"/>
        <end position="1406"/>
    </location>
</feature>
<feature type="compositionally biased region" description="Polar residues" evidence="2">
    <location>
        <begin position="371"/>
        <end position="384"/>
    </location>
</feature>
<evidence type="ECO:0000313" key="3">
    <source>
        <dbReference type="EMBL" id="PNR49145.1"/>
    </source>
</evidence>
<dbReference type="EnsemblPlants" id="Pp3c8_2130V3.3">
    <property type="protein sequence ID" value="Pp3c8_2130V3.3"/>
    <property type="gene ID" value="Pp3c8_2130"/>
</dbReference>
<dbReference type="EMBL" id="ABEU02000008">
    <property type="protein sequence ID" value="PNR49145.1"/>
    <property type="molecule type" value="Genomic_DNA"/>
</dbReference>
<reference evidence="4" key="3">
    <citation type="submission" date="2020-12" db="UniProtKB">
        <authorList>
            <consortium name="EnsemblPlants"/>
        </authorList>
    </citation>
    <scope>IDENTIFICATION</scope>
</reference>
<dbReference type="EnsemblPlants" id="Pp3c8_2130V3.1">
    <property type="protein sequence ID" value="Pp3c8_2130V3.1"/>
    <property type="gene ID" value="Pp3c8_2130"/>
</dbReference>
<dbReference type="Proteomes" id="UP000006727">
    <property type="component" value="Chromosome 8"/>
</dbReference>
<feature type="region of interest" description="Disordered" evidence="2">
    <location>
        <begin position="1127"/>
        <end position="1146"/>
    </location>
</feature>
<feature type="compositionally biased region" description="Polar residues" evidence="2">
    <location>
        <begin position="1377"/>
        <end position="1387"/>
    </location>
</feature>
<reference evidence="3 5" key="1">
    <citation type="journal article" date="2008" name="Science">
        <title>The Physcomitrella genome reveals evolutionary insights into the conquest of land by plants.</title>
        <authorList>
            <person name="Rensing S."/>
            <person name="Lang D."/>
            <person name="Zimmer A."/>
            <person name="Terry A."/>
            <person name="Salamov A."/>
            <person name="Shapiro H."/>
            <person name="Nishiyama T."/>
            <person name="Perroud P.-F."/>
            <person name="Lindquist E."/>
            <person name="Kamisugi Y."/>
            <person name="Tanahashi T."/>
            <person name="Sakakibara K."/>
            <person name="Fujita T."/>
            <person name="Oishi K."/>
            <person name="Shin-I T."/>
            <person name="Kuroki Y."/>
            <person name="Toyoda A."/>
            <person name="Suzuki Y."/>
            <person name="Hashimoto A."/>
            <person name="Yamaguchi K."/>
            <person name="Sugano A."/>
            <person name="Kohara Y."/>
            <person name="Fujiyama A."/>
            <person name="Anterola A."/>
            <person name="Aoki S."/>
            <person name="Ashton N."/>
            <person name="Barbazuk W.B."/>
            <person name="Barker E."/>
            <person name="Bennetzen J."/>
            <person name="Bezanilla M."/>
            <person name="Blankenship R."/>
            <person name="Cho S.H."/>
            <person name="Dutcher S."/>
            <person name="Estelle M."/>
            <person name="Fawcett J.A."/>
            <person name="Gundlach H."/>
            <person name="Hanada K."/>
            <person name="Heyl A."/>
            <person name="Hicks K.A."/>
            <person name="Hugh J."/>
            <person name="Lohr M."/>
            <person name="Mayer K."/>
            <person name="Melkozernov A."/>
            <person name="Murata T."/>
            <person name="Nelson D."/>
            <person name="Pils B."/>
            <person name="Prigge M."/>
            <person name="Reiss B."/>
            <person name="Renner T."/>
            <person name="Rombauts S."/>
            <person name="Rushton P."/>
            <person name="Sanderfoot A."/>
            <person name="Schween G."/>
            <person name="Shiu S.-H."/>
            <person name="Stueber K."/>
            <person name="Theodoulou F.L."/>
            <person name="Tu H."/>
            <person name="Van de Peer Y."/>
            <person name="Verrier P.J."/>
            <person name="Waters E."/>
            <person name="Wood A."/>
            <person name="Yang L."/>
            <person name="Cove D."/>
            <person name="Cuming A."/>
            <person name="Hasebe M."/>
            <person name="Lucas S."/>
            <person name="Mishler D.B."/>
            <person name="Reski R."/>
            <person name="Grigoriev I."/>
            <person name="Quatrano R.S."/>
            <person name="Boore J.L."/>
        </authorList>
    </citation>
    <scope>NUCLEOTIDE SEQUENCE [LARGE SCALE GENOMIC DNA]</scope>
    <source>
        <strain evidence="4 5">cv. Gransden 2004</strain>
    </source>
</reference>
<keyword evidence="1" id="KW-0175">Coiled coil</keyword>
<dbReference type="GO" id="GO:0008356">
    <property type="term" value="P:asymmetric cell division"/>
    <property type="evidence" value="ECO:0007669"/>
    <property type="project" value="InterPro"/>
</dbReference>
<dbReference type="RefSeq" id="XP_024382093.1">
    <property type="nucleotide sequence ID" value="XM_024526325.2"/>
</dbReference>
<feature type="region of interest" description="Disordered" evidence="2">
    <location>
        <begin position="1377"/>
        <end position="1408"/>
    </location>
</feature>
<reference evidence="3 5" key="2">
    <citation type="journal article" date="2018" name="Plant J.">
        <title>The Physcomitrella patens chromosome-scale assembly reveals moss genome structure and evolution.</title>
        <authorList>
            <person name="Lang D."/>
            <person name="Ullrich K.K."/>
            <person name="Murat F."/>
            <person name="Fuchs J."/>
            <person name="Jenkins J."/>
            <person name="Haas F.B."/>
            <person name="Piednoel M."/>
            <person name="Gundlach H."/>
            <person name="Van Bel M."/>
            <person name="Meyberg R."/>
            <person name="Vives C."/>
            <person name="Morata J."/>
            <person name="Symeonidi A."/>
            <person name="Hiss M."/>
            <person name="Muchero W."/>
            <person name="Kamisugi Y."/>
            <person name="Saleh O."/>
            <person name="Blanc G."/>
            <person name="Decker E.L."/>
            <person name="van Gessel N."/>
            <person name="Grimwood J."/>
            <person name="Hayes R.D."/>
            <person name="Graham S.W."/>
            <person name="Gunter L.E."/>
            <person name="McDaniel S.F."/>
            <person name="Hoernstein S.N.W."/>
            <person name="Larsson A."/>
            <person name="Li F.W."/>
            <person name="Perroud P.F."/>
            <person name="Phillips J."/>
            <person name="Ranjan P."/>
            <person name="Rokshar D.S."/>
            <person name="Rothfels C.J."/>
            <person name="Schneider L."/>
            <person name="Shu S."/>
            <person name="Stevenson D.W."/>
            <person name="Thummler F."/>
            <person name="Tillich M."/>
            <person name="Villarreal Aguilar J.C."/>
            <person name="Widiez T."/>
            <person name="Wong G.K."/>
            <person name="Wymore A."/>
            <person name="Zhang Y."/>
            <person name="Zimmer A.D."/>
            <person name="Quatrano R.S."/>
            <person name="Mayer K.F.X."/>
            <person name="Goodstein D."/>
            <person name="Casacuberta J.M."/>
            <person name="Vandepoele K."/>
            <person name="Reski R."/>
            <person name="Cuming A.C."/>
            <person name="Tuskan G.A."/>
            <person name="Maumus F."/>
            <person name="Salse J."/>
            <person name="Schmutz J."/>
            <person name="Rensing S.A."/>
        </authorList>
    </citation>
    <scope>NUCLEOTIDE SEQUENCE [LARGE SCALE GENOMIC DNA]</scope>
    <source>
        <strain evidence="4 5">cv. Gransden 2004</strain>
    </source>
</reference>
<dbReference type="RefSeq" id="XP_024382094.1">
    <property type="nucleotide sequence ID" value="XM_024526326.2"/>
</dbReference>
<dbReference type="KEGG" id="ppp:112285470"/>
<proteinExistence type="predicted"/>
<dbReference type="Gramene" id="Pp3c8_2130V3.2">
    <property type="protein sequence ID" value="Pp3c8_2130V3.2"/>
    <property type="gene ID" value="Pp3c8_2130"/>
</dbReference>
<gene>
    <name evidence="4" type="primary">LOC112285470</name>
    <name evidence="3" type="ORF">PHYPA_011041</name>
</gene>
<name>A0A2K1K5T9_PHYPA</name>
<feature type="region of interest" description="Disordered" evidence="2">
    <location>
        <begin position="757"/>
        <end position="776"/>
    </location>
</feature>
<feature type="region of interest" description="Disordered" evidence="2">
    <location>
        <begin position="521"/>
        <end position="541"/>
    </location>
</feature>
<dbReference type="RefSeq" id="XP_024382095.1">
    <property type="nucleotide sequence ID" value="XM_024526327.2"/>
</dbReference>
<evidence type="ECO:0000256" key="2">
    <source>
        <dbReference type="SAM" id="MobiDB-lite"/>
    </source>
</evidence>
<dbReference type="OrthoDB" id="1657181at2759"/>
<dbReference type="Gramene" id="Pp3c8_2130V3.5">
    <property type="protein sequence ID" value="Pp3c8_2130V3.5"/>
    <property type="gene ID" value="Pp3c8_2130"/>
</dbReference>
<dbReference type="PaxDb" id="3218-PP1S35_101V6.1"/>
<protein>
    <submittedName>
        <fullName evidence="3 4">Uncharacterized protein</fullName>
    </submittedName>
</protein>
<dbReference type="GeneID" id="112285470"/>
<dbReference type="Gramene" id="Pp3c8_2130V3.3">
    <property type="protein sequence ID" value="Pp3c8_2130V3.3"/>
    <property type="gene ID" value="Pp3c8_2130"/>
</dbReference>
<feature type="region of interest" description="Disordered" evidence="2">
    <location>
        <begin position="1"/>
        <end position="31"/>
    </location>
</feature>
<accession>A0A2K1K5T9</accession>
<dbReference type="EnsemblPlants" id="Pp3c8_2130V3.5">
    <property type="protein sequence ID" value="Pp3c8_2130V3.5"/>
    <property type="gene ID" value="Pp3c8_2130"/>
</dbReference>
<keyword evidence="5" id="KW-1185">Reference proteome</keyword>
<feature type="coiled-coil region" evidence="1">
    <location>
        <begin position="796"/>
        <end position="837"/>
    </location>
</feature>
<dbReference type="EnsemblPlants" id="Pp3c8_2130V3.2">
    <property type="protein sequence ID" value="Pp3c8_2130V3.2"/>
    <property type="gene ID" value="Pp3c8_2130"/>
</dbReference>
<organism evidence="3">
    <name type="scientific">Physcomitrium patens</name>
    <name type="common">Spreading-leaved earth moss</name>
    <name type="synonym">Physcomitrella patens</name>
    <dbReference type="NCBI Taxonomy" id="3218"/>
    <lineage>
        <taxon>Eukaryota</taxon>
        <taxon>Viridiplantae</taxon>
        <taxon>Streptophyta</taxon>
        <taxon>Embryophyta</taxon>
        <taxon>Bryophyta</taxon>
        <taxon>Bryophytina</taxon>
        <taxon>Bryopsida</taxon>
        <taxon>Funariidae</taxon>
        <taxon>Funariales</taxon>
        <taxon>Funariaceae</taxon>
        <taxon>Physcomitrium</taxon>
    </lineage>
</organism>
<dbReference type="PANTHER" id="PTHR33476">
    <property type="entry name" value="EMB|CAB62613.1"/>
    <property type="match status" value="1"/>
</dbReference>